<dbReference type="Gene3D" id="2.30.33.40">
    <property type="entry name" value="GroES chaperonin"/>
    <property type="match status" value="1"/>
</dbReference>
<accession>A0A221S318</accession>
<gene>
    <name evidence="1" type="primary">groES</name>
</gene>
<protein>
    <submittedName>
        <fullName evidence="1">Co-chaperonin GroES</fullName>
    </submittedName>
</protein>
<dbReference type="EMBL" id="KU970746">
    <property type="protein sequence ID" value="ASN63340.1"/>
    <property type="molecule type" value="Genomic_DNA"/>
</dbReference>
<sequence>MSEILIGSTDDPNAATVLPETAEEKAKQVPDPSGYRILCAIPEIEGTYESGILKADAVLKYEELLTTVLFVVKMGPDCYKDEKRFPSGPWCKQGDFVLVRPHAGTRVKIHGREFRIINDDSVEGVVDDPRGISRA</sequence>
<proteinExistence type="predicted"/>
<reference evidence="1" key="1">
    <citation type="submission" date="2016-03" db="EMBL/GenBank/DDBJ databases">
        <title>Novel chaperonins are prevalent in the virioplankton and link to viral biology and ecology.</title>
        <authorList>
            <person name="Marine R.L."/>
            <person name="Nasko D.J."/>
            <person name="Polson S.W."/>
            <person name="Wommack K.E."/>
        </authorList>
    </citation>
    <scope>NUCLEOTIDE SEQUENCE</scope>
</reference>
<organism evidence="1">
    <name type="scientific">uncultured virus</name>
    <dbReference type="NCBI Taxonomy" id="340016"/>
    <lineage>
        <taxon>Viruses</taxon>
        <taxon>environmental samples</taxon>
    </lineage>
</organism>
<dbReference type="SUPFAM" id="SSF50129">
    <property type="entry name" value="GroES-like"/>
    <property type="match status" value="1"/>
</dbReference>
<name>A0A221S318_9VIRU</name>
<dbReference type="InterPro" id="IPR037124">
    <property type="entry name" value="Chaperonin_GroES_sf"/>
</dbReference>
<dbReference type="GO" id="GO:0006457">
    <property type="term" value="P:protein folding"/>
    <property type="evidence" value="ECO:0007669"/>
    <property type="project" value="InterPro"/>
</dbReference>
<dbReference type="InterPro" id="IPR011032">
    <property type="entry name" value="GroES-like_sf"/>
</dbReference>
<evidence type="ECO:0000313" key="1">
    <source>
        <dbReference type="EMBL" id="ASN63340.1"/>
    </source>
</evidence>